<dbReference type="Gene3D" id="2.30.42.10">
    <property type="match status" value="1"/>
</dbReference>
<proteinExistence type="inferred from homology"/>
<evidence type="ECO:0000256" key="2">
    <source>
        <dbReference type="ARBA" id="ARBA00022670"/>
    </source>
</evidence>
<dbReference type="SUPFAM" id="SSF52096">
    <property type="entry name" value="ClpP/crotonase"/>
    <property type="match status" value="1"/>
</dbReference>
<dbReference type="InterPro" id="IPR036366">
    <property type="entry name" value="PGBDSf"/>
</dbReference>
<dbReference type="SMART" id="SM00228">
    <property type="entry name" value="PDZ"/>
    <property type="match status" value="1"/>
</dbReference>
<feature type="region of interest" description="Disordered" evidence="6">
    <location>
        <begin position="14"/>
        <end position="33"/>
    </location>
</feature>
<dbReference type="PANTHER" id="PTHR32060:SF30">
    <property type="entry name" value="CARBOXY-TERMINAL PROCESSING PROTEASE CTPA"/>
    <property type="match status" value="1"/>
</dbReference>
<evidence type="ECO:0000313" key="9">
    <source>
        <dbReference type="EMBL" id="SDW65071.1"/>
    </source>
</evidence>
<evidence type="ECO:0000256" key="7">
    <source>
        <dbReference type="SAM" id="Phobius"/>
    </source>
</evidence>
<keyword evidence="4 5" id="KW-0720">Serine protease</keyword>
<dbReference type="Gene3D" id="1.10.101.10">
    <property type="entry name" value="PGBD-like superfamily/PGBD"/>
    <property type="match status" value="1"/>
</dbReference>
<evidence type="ECO:0000259" key="8">
    <source>
        <dbReference type="PROSITE" id="PS50106"/>
    </source>
</evidence>
<feature type="transmembrane region" description="Helical" evidence="7">
    <location>
        <begin position="44"/>
        <end position="65"/>
    </location>
</feature>
<comment type="caution">
    <text evidence="9">The sequence shown here is derived from an EMBL/GenBank/DDBJ whole genome shotgun (WGS) entry which is preliminary data.</text>
</comment>
<dbReference type="SUPFAM" id="SSF50156">
    <property type="entry name" value="PDZ domain-like"/>
    <property type="match status" value="1"/>
</dbReference>
<evidence type="ECO:0000256" key="5">
    <source>
        <dbReference type="RuleBase" id="RU004404"/>
    </source>
</evidence>
<dbReference type="FunFam" id="3.30.750.44:FF:000001">
    <property type="entry name" value="S41 family peptidase"/>
    <property type="match status" value="1"/>
</dbReference>
<feature type="compositionally biased region" description="Basic and acidic residues" evidence="6">
    <location>
        <begin position="24"/>
        <end position="33"/>
    </location>
</feature>
<dbReference type="Pfam" id="PF22694">
    <property type="entry name" value="CtpB_N-like"/>
    <property type="match status" value="1"/>
</dbReference>
<dbReference type="EMBL" id="FNMX01000005">
    <property type="protein sequence ID" value="SDW65071.1"/>
    <property type="molecule type" value="Genomic_DNA"/>
</dbReference>
<dbReference type="GO" id="GO:0004175">
    <property type="term" value="F:endopeptidase activity"/>
    <property type="evidence" value="ECO:0007669"/>
    <property type="project" value="TreeGrafter"/>
</dbReference>
<keyword evidence="7" id="KW-1133">Transmembrane helix</keyword>
<dbReference type="Proteomes" id="UP000183610">
    <property type="component" value="Unassembled WGS sequence"/>
</dbReference>
<dbReference type="SUPFAM" id="SSF47090">
    <property type="entry name" value="PGBD-like"/>
    <property type="match status" value="1"/>
</dbReference>
<dbReference type="InterPro" id="IPR001478">
    <property type="entry name" value="PDZ"/>
</dbReference>
<dbReference type="Pfam" id="PF03572">
    <property type="entry name" value="Peptidase_S41"/>
    <property type="match status" value="1"/>
</dbReference>
<dbReference type="InterPro" id="IPR005151">
    <property type="entry name" value="Tail-specific_protease"/>
</dbReference>
<gene>
    <name evidence="9" type="ORF">SAMN05421782_105149</name>
</gene>
<dbReference type="PANTHER" id="PTHR32060">
    <property type="entry name" value="TAIL-SPECIFIC PROTEASE"/>
    <property type="match status" value="1"/>
</dbReference>
<dbReference type="GO" id="GO:0008236">
    <property type="term" value="F:serine-type peptidase activity"/>
    <property type="evidence" value="ECO:0007669"/>
    <property type="project" value="UniProtKB-KW"/>
</dbReference>
<evidence type="ECO:0000256" key="6">
    <source>
        <dbReference type="SAM" id="MobiDB-lite"/>
    </source>
</evidence>
<dbReference type="PROSITE" id="PS50106">
    <property type="entry name" value="PDZ"/>
    <property type="match status" value="1"/>
</dbReference>
<keyword evidence="2 5" id="KW-0645">Protease</keyword>
<feature type="domain" description="PDZ" evidence="8">
    <location>
        <begin position="136"/>
        <end position="200"/>
    </location>
</feature>
<evidence type="ECO:0000313" key="10">
    <source>
        <dbReference type="Proteomes" id="UP000183610"/>
    </source>
</evidence>
<dbReference type="FunFam" id="2.30.42.10:FF:000063">
    <property type="entry name" value="Peptidase, S41 family"/>
    <property type="match status" value="1"/>
</dbReference>
<evidence type="ECO:0000256" key="1">
    <source>
        <dbReference type="ARBA" id="ARBA00009179"/>
    </source>
</evidence>
<keyword evidence="7" id="KW-0812">Transmembrane</keyword>
<protein>
    <submittedName>
        <fullName evidence="9">Carboxyl-terminal processing protease</fullName>
    </submittedName>
</protein>
<dbReference type="InterPro" id="IPR041489">
    <property type="entry name" value="PDZ_6"/>
</dbReference>
<dbReference type="InterPro" id="IPR055210">
    <property type="entry name" value="CtpA/B_N"/>
</dbReference>
<evidence type="ECO:0000256" key="3">
    <source>
        <dbReference type="ARBA" id="ARBA00022801"/>
    </source>
</evidence>
<evidence type="ECO:0000256" key="4">
    <source>
        <dbReference type="ARBA" id="ARBA00022825"/>
    </source>
</evidence>
<dbReference type="CDD" id="cd06782">
    <property type="entry name" value="cpPDZ_CPP-like"/>
    <property type="match status" value="1"/>
</dbReference>
<dbReference type="InterPro" id="IPR004447">
    <property type="entry name" value="Peptidase_S41A"/>
</dbReference>
<dbReference type="InterPro" id="IPR002477">
    <property type="entry name" value="Peptidoglycan-bd-like"/>
</dbReference>
<sequence>MLVVVAFYIESGEQRMEQPPQQNEEEKVDKEKQGPGNGYVRLKLFPFIMLLFAFVFITALVTTIVTSLGDDKQVKVTIPERKEFTKLYDVYDEITSKYYKDTDSTKLVDGAITGMVNSLDDPYSSFMSKKESSEFNDTISSSFEGIGAEIQEKDGAITVVSPIKNSPAEKAGLQPQDVITKVDGKSLKGDTATEATQKIRGEKGTKVTLTIQRASEDKPFDVTITRDEIPIETVYKEMGKDKIAHVTISTFSETTYDELEEALKSLEKDGMQGLVIDLRGNPGGLLDQAVSISSLFVPDGKIVVQEQDKAGEKTAIKADSSSHEGYKVKVPTTMLIDGGSASASEILAAAAKESGGIKLVGTKSFGKGTVQTATTLSDESTLKLTIAKWLTPDDEWIHEKGITPDEVVKMPDYAAMTIPSSSKVYQEGDFGDDVKTIETLLKALDYNVGKVDGLYDTDTKYAVERFQTANQLDVTGIMTGVTTDKLVELTQKHLKETDPQLQKAKALVK</sequence>
<dbReference type="GO" id="GO:0030288">
    <property type="term" value="C:outer membrane-bounded periplasmic space"/>
    <property type="evidence" value="ECO:0007669"/>
    <property type="project" value="TreeGrafter"/>
</dbReference>
<organism evidence="9 10">
    <name type="scientific">Listeria ivanovii</name>
    <dbReference type="NCBI Taxonomy" id="1638"/>
    <lineage>
        <taxon>Bacteria</taxon>
        <taxon>Bacillati</taxon>
        <taxon>Bacillota</taxon>
        <taxon>Bacilli</taxon>
        <taxon>Bacillales</taxon>
        <taxon>Listeriaceae</taxon>
        <taxon>Listeria</taxon>
    </lineage>
</organism>
<dbReference type="Gene3D" id="3.30.750.44">
    <property type="match status" value="1"/>
</dbReference>
<reference evidence="9 10" key="1">
    <citation type="submission" date="2016-10" db="EMBL/GenBank/DDBJ databases">
        <authorList>
            <person name="Varghese N."/>
            <person name="Submissions S."/>
        </authorList>
    </citation>
    <scope>NUCLEOTIDE SEQUENCE [LARGE SCALE GENOMIC DNA]</scope>
    <source>
        <strain evidence="9 10">ATCC 49954</strain>
    </source>
</reference>
<dbReference type="InterPro" id="IPR029045">
    <property type="entry name" value="ClpP/crotonase-like_dom_sf"/>
</dbReference>
<dbReference type="NCBIfam" id="TIGR00225">
    <property type="entry name" value="prc"/>
    <property type="match status" value="1"/>
</dbReference>
<keyword evidence="3 5" id="KW-0378">Hydrolase</keyword>
<dbReference type="GO" id="GO:0007165">
    <property type="term" value="P:signal transduction"/>
    <property type="evidence" value="ECO:0007669"/>
    <property type="project" value="TreeGrafter"/>
</dbReference>
<accession>A0AAX2DPE9</accession>
<dbReference type="InterPro" id="IPR036365">
    <property type="entry name" value="PGBD-like_sf"/>
</dbReference>
<dbReference type="AlphaFoldDB" id="A0AAX2DPE9"/>
<dbReference type="CDD" id="cd07560">
    <property type="entry name" value="Peptidase_S41_CPP"/>
    <property type="match status" value="1"/>
</dbReference>
<dbReference type="InterPro" id="IPR036034">
    <property type="entry name" value="PDZ_sf"/>
</dbReference>
<dbReference type="Pfam" id="PF17820">
    <property type="entry name" value="PDZ_6"/>
    <property type="match status" value="1"/>
</dbReference>
<dbReference type="SMART" id="SM00245">
    <property type="entry name" value="TSPc"/>
    <property type="match status" value="1"/>
</dbReference>
<name>A0AAX2DPE9_LISIV</name>
<dbReference type="Pfam" id="PF01471">
    <property type="entry name" value="PG_binding_1"/>
    <property type="match status" value="1"/>
</dbReference>
<comment type="similarity">
    <text evidence="1 5">Belongs to the peptidase S41A family.</text>
</comment>
<dbReference type="GO" id="GO:0006508">
    <property type="term" value="P:proteolysis"/>
    <property type="evidence" value="ECO:0007669"/>
    <property type="project" value="UniProtKB-KW"/>
</dbReference>
<keyword evidence="7" id="KW-0472">Membrane</keyword>
<dbReference type="Gene3D" id="3.90.226.10">
    <property type="entry name" value="2-enoyl-CoA Hydratase, Chain A, domain 1"/>
    <property type="match status" value="1"/>
</dbReference>